<feature type="binding site" evidence="8">
    <location>
        <position position="390"/>
    </location>
    <ligand>
        <name>substrate</name>
    </ligand>
</feature>
<comment type="catalytic activity">
    <reaction evidence="8">
        <text>L-glutamate + acetyl-CoA = N-acetyl-L-glutamate + CoA + H(+)</text>
        <dbReference type="Rhea" id="RHEA:24292"/>
        <dbReference type="ChEBI" id="CHEBI:15378"/>
        <dbReference type="ChEBI" id="CHEBI:29985"/>
        <dbReference type="ChEBI" id="CHEBI:44337"/>
        <dbReference type="ChEBI" id="CHEBI:57287"/>
        <dbReference type="ChEBI" id="CHEBI:57288"/>
        <dbReference type="EC" id="2.3.1.1"/>
    </reaction>
</comment>
<comment type="function">
    <text evidence="8">Catalyzes two activities which are involved in the cyclic version of arginine biosynthesis: the synthesis of N-acetylglutamate from glutamate and acetyl-CoA as the acetyl donor, and of ornithine by transacetylation between N(2)-acetylornithine and glutamate.</text>
</comment>
<evidence type="ECO:0000256" key="1">
    <source>
        <dbReference type="ARBA" id="ARBA00004496"/>
    </source>
</evidence>
<feature type="binding site" evidence="8">
    <location>
        <position position="191"/>
    </location>
    <ligand>
        <name>substrate</name>
    </ligand>
</feature>
<keyword evidence="10" id="KW-1185">Reference proteome</keyword>
<dbReference type="EC" id="2.3.1.35" evidence="8"/>
<dbReference type="UniPathway" id="UPA00068">
    <property type="reaction ID" value="UER00106"/>
</dbReference>
<feature type="binding site" evidence="8">
    <location>
        <position position="158"/>
    </location>
    <ligand>
        <name>substrate</name>
    </ligand>
</feature>
<dbReference type="PANTHER" id="PTHR23100:SF0">
    <property type="entry name" value="ARGININE BIOSYNTHESIS BIFUNCTIONAL PROTEIN ARGJ, MITOCHONDRIAL"/>
    <property type="match status" value="1"/>
</dbReference>
<evidence type="ECO:0000256" key="7">
    <source>
        <dbReference type="ARBA" id="ARBA00023315"/>
    </source>
</evidence>
<comment type="pathway">
    <text evidence="8">Amino-acid biosynthesis; L-arginine biosynthesis; L-ornithine and N-acetyl-L-glutamate from L-glutamate and N(2)-acetyl-L-ornithine (cyclic): step 1/1.</text>
</comment>
<dbReference type="NCBIfam" id="TIGR00120">
    <property type="entry name" value="ArgJ"/>
    <property type="match status" value="1"/>
</dbReference>
<keyword evidence="4 8" id="KW-0963">Cytoplasm</keyword>
<protein>
    <recommendedName>
        <fullName evidence="8">Arginine biosynthesis bifunctional protein ArgJ</fullName>
    </recommendedName>
    <domain>
        <recommendedName>
            <fullName evidence="8">Glutamate N-acetyltransferase</fullName>
            <ecNumber evidence="8">2.3.1.35</ecNumber>
        </recommendedName>
        <alternativeName>
            <fullName evidence="8">Ornithine acetyltransferase</fullName>
            <shortName evidence="8">OATase</shortName>
        </alternativeName>
        <alternativeName>
            <fullName evidence="8">Ornithine transacetylase</fullName>
        </alternativeName>
    </domain>
    <domain>
        <recommendedName>
            <fullName evidence="8">Amino-acid acetyltransferase</fullName>
            <ecNumber evidence="8">2.3.1.1</ecNumber>
        </recommendedName>
        <alternativeName>
            <fullName evidence="8">N-acetylglutamate synthase</fullName>
            <shortName evidence="8">AGSase</shortName>
        </alternativeName>
    </domain>
    <component>
        <recommendedName>
            <fullName evidence="8">Arginine biosynthesis bifunctional protein ArgJ alpha chain</fullName>
        </recommendedName>
    </component>
    <component>
        <recommendedName>
            <fullName evidence="8">Arginine biosynthesis bifunctional protein ArgJ beta chain</fullName>
        </recommendedName>
    </component>
</protein>
<feature type="active site" description="Nucleophile" evidence="8">
    <location>
        <position position="191"/>
    </location>
</feature>
<dbReference type="GO" id="GO:0004042">
    <property type="term" value="F:L-glutamate N-acetyltransferase activity"/>
    <property type="evidence" value="ECO:0007669"/>
    <property type="project" value="UniProtKB-UniRule"/>
</dbReference>
<feature type="site" description="Involved in the stabilization of negative charge on the oxyanion by the formation of the oxyanion hole" evidence="8">
    <location>
        <position position="115"/>
    </location>
</feature>
<evidence type="ECO:0000256" key="2">
    <source>
        <dbReference type="ARBA" id="ARBA00006774"/>
    </source>
</evidence>
<keyword evidence="6 8" id="KW-0068">Autocatalytic cleavage</keyword>
<dbReference type="RefSeq" id="WP_092667252.1">
    <property type="nucleotide sequence ID" value="NZ_LT629734.1"/>
</dbReference>
<dbReference type="FunFam" id="3.10.20.340:FF:000003">
    <property type="entry name" value="Arginine biosynthesis bifunctional protein ArgJ"/>
    <property type="match status" value="1"/>
</dbReference>
<dbReference type="CDD" id="cd02152">
    <property type="entry name" value="OAT"/>
    <property type="match status" value="1"/>
</dbReference>
<dbReference type="GO" id="GO:0006592">
    <property type="term" value="P:ornithine biosynthetic process"/>
    <property type="evidence" value="ECO:0007669"/>
    <property type="project" value="TreeGrafter"/>
</dbReference>
<feature type="binding site" evidence="8">
    <location>
        <position position="271"/>
    </location>
    <ligand>
        <name>substrate</name>
    </ligand>
</feature>
<dbReference type="Proteomes" id="UP000199649">
    <property type="component" value="Chromosome I"/>
</dbReference>
<dbReference type="InterPro" id="IPR002813">
    <property type="entry name" value="Arg_biosynth_ArgJ"/>
</dbReference>
<feature type="site" description="Cleavage; by autolysis" evidence="8">
    <location>
        <begin position="190"/>
        <end position="191"/>
    </location>
</feature>
<dbReference type="AlphaFoldDB" id="A0A1H1SM53"/>
<keyword evidence="8" id="KW-0028">Amino-acid biosynthesis</keyword>
<dbReference type="GO" id="GO:0005737">
    <property type="term" value="C:cytoplasm"/>
    <property type="evidence" value="ECO:0007669"/>
    <property type="project" value="UniProtKB-SubCell"/>
</dbReference>
<evidence type="ECO:0000256" key="3">
    <source>
        <dbReference type="ARBA" id="ARBA00011475"/>
    </source>
</evidence>
<dbReference type="Pfam" id="PF01960">
    <property type="entry name" value="ArgJ"/>
    <property type="match status" value="1"/>
</dbReference>
<comment type="pathway">
    <text evidence="8">Amino-acid biosynthesis; L-arginine biosynthesis; N(2)-acetyl-L-ornithine from L-glutamate: step 1/4.</text>
</comment>
<accession>A0A1H1SM53</accession>
<keyword evidence="5 8" id="KW-0808">Transferase</keyword>
<dbReference type="GO" id="GO:0006526">
    <property type="term" value="P:L-arginine biosynthetic process"/>
    <property type="evidence" value="ECO:0007669"/>
    <property type="project" value="UniProtKB-UniRule"/>
</dbReference>
<evidence type="ECO:0000256" key="4">
    <source>
        <dbReference type="ARBA" id="ARBA00022490"/>
    </source>
</evidence>
<dbReference type="Gene3D" id="3.60.70.12">
    <property type="entry name" value="L-amino peptidase D-ALA esterase/amidase"/>
    <property type="match status" value="1"/>
</dbReference>
<organism evidence="9 10">
    <name type="scientific">Agrococcus carbonis</name>
    <dbReference type="NCBI Taxonomy" id="684552"/>
    <lineage>
        <taxon>Bacteria</taxon>
        <taxon>Bacillati</taxon>
        <taxon>Actinomycetota</taxon>
        <taxon>Actinomycetes</taxon>
        <taxon>Micrococcales</taxon>
        <taxon>Microbacteriaceae</taxon>
        <taxon>Agrococcus</taxon>
    </lineage>
</organism>
<dbReference type="HAMAP" id="MF_01106">
    <property type="entry name" value="ArgJ"/>
    <property type="match status" value="1"/>
</dbReference>
<keyword evidence="7 8" id="KW-0012">Acyltransferase</keyword>
<keyword evidence="8" id="KW-0055">Arginine biosynthesis</keyword>
<feature type="binding site" evidence="8">
    <location>
        <position position="180"/>
    </location>
    <ligand>
        <name>substrate</name>
    </ligand>
</feature>
<gene>
    <name evidence="8" type="primary">argJ</name>
    <name evidence="9" type="ORF">SAMN04489719_2440</name>
</gene>
<feature type="chain" id="PRO_5023379129" description="Arginine biosynthesis bifunctional protein ArgJ alpha chain" evidence="8">
    <location>
        <begin position="1"/>
        <end position="190"/>
    </location>
</feature>
<dbReference type="STRING" id="684552.SAMN04489719_2440"/>
<dbReference type="SUPFAM" id="SSF56266">
    <property type="entry name" value="DmpA/ArgJ-like"/>
    <property type="match status" value="1"/>
</dbReference>
<dbReference type="GO" id="GO:0004358">
    <property type="term" value="F:L-glutamate N-acetyltransferase activity, acting on acetyl-L-ornithine as donor"/>
    <property type="evidence" value="ECO:0007669"/>
    <property type="project" value="UniProtKB-UniRule"/>
</dbReference>
<feature type="binding site" evidence="8">
    <location>
        <position position="395"/>
    </location>
    <ligand>
        <name>substrate</name>
    </ligand>
</feature>
<feature type="chain" id="PRO_5023379128" description="Arginine biosynthesis bifunctional protein ArgJ beta chain" evidence="8">
    <location>
        <begin position="191"/>
        <end position="395"/>
    </location>
</feature>
<comment type="subcellular location">
    <subcellularLocation>
        <location evidence="1 8">Cytoplasm</location>
    </subcellularLocation>
</comment>
<comment type="similarity">
    <text evidence="2 8">Belongs to the ArgJ family.</text>
</comment>
<comment type="subunit">
    <text evidence="3 8">Heterotetramer of two alpha and two beta chains.</text>
</comment>
<dbReference type="NCBIfam" id="NF003802">
    <property type="entry name" value="PRK05388.1"/>
    <property type="match status" value="1"/>
</dbReference>
<dbReference type="EC" id="2.3.1.1" evidence="8"/>
<dbReference type="InterPro" id="IPR042195">
    <property type="entry name" value="ArgJ_beta_C"/>
</dbReference>
<dbReference type="OrthoDB" id="9804242at2"/>
<evidence type="ECO:0000313" key="9">
    <source>
        <dbReference type="EMBL" id="SDS49042.1"/>
    </source>
</evidence>
<evidence type="ECO:0000313" key="10">
    <source>
        <dbReference type="Proteomes" id="UP000199649"/>
    </source>
</evidence>
<comment type="catalytic activity">
    <reaction evidence="8">
        <text>N(2)-acetyl-L-ornithine + L-glutamate = N-acetyl-L-glutamate + L-ornithine</text>
        <dbReference type="Rhea" id="RHEA:15349"/>
        <dbReference type="ChEBI" id="CHEBI:29985"/>
        <dbReference type="ChEBI" id="CHEBI:44337"/>
        <dbReference type="ChEBI" id="CHEBI:46911"/>
        <dbReference type="ChEBI" id="CHEBI:57805"/>
        <dbReference type="EC" id="2.3.1.35"/>
    </reaction>
</comment>
<proteinExistence type="inferred from homology"/>
<dbReference type="PANTHER" id="PTHR23100">
    <property type="entry name" value="ARGININE BIOSYNTHESIS BIFUNCTIONAL PROTEIN ARGJ"/>
    <property type="match status" value="1"/>
</dbReference>
<keyword evidence="8" id="KW-0511">Multifunctional enzyme</keyword>
<evidence type="ECO:0000256" key="6">
    <source>
        <dbReference type="ARBA" id="ARBA00022813"/>
    </source>
</evidence>
<name>A0A1H1SM53_9MICO</name>
<reference evidence="10" key="1">
    <citation type="submission" date="2016-10" db="EMBL/GenBank/DDBJ databases">
        <authorList>
            <person name="Varghese N."/>
            <person name="Submissions S."/>
        </authorList>
    </citation>
    <scope>NUCLEOTIDE SEQUENCE [LARGE SCALE GENOMIC DNA]</scope>
    <source>
        <strain evidence="10">DSM 22965</strain>
    </source>
</reference>
<sequence length="395" mass="40401">MSVTAAAGFRAAGVAAGLKSSGGLDVALVVNDGPRSAAAGVFTANRAKANPVLWSQQALEGGSARAVILNSGGANCFTGPFGFQTTHQTAERVAERLSTPSAPIGAIDVQVCSTGLIGVGDESFRQAVLTGVDRAVDALAHEGADAAAGLRAAQAIMTTDSVPKQAVANGEGWVVGGMAKGAGMLAPGLATMLVVLTTDADVTADVLDRALRAATRVTFDRLDSDGCMSTNDTVLLLASGASGITPDEASLTDAVVAVCDDLAQQLQLDAEGASHDITIEVRHAATEDEAVDVARSVARSNLFKAAIFGNDPNWGRVLAAIGTTDASFDPYAVDVAFNGVRVCRAGEPDRPREEVDLTPRATHILIDLFAGDATASIRTNDLTHGYVHENSAYAS</sequence>
<feature type="site" description="Involved in the stabilization of negative charge on the oxyanion by the formation of the oxyanion hole" evidence="8">
    <location>
        <position position="114"/>
    </location>
</feature>
<dbReference type="InterPro" id="IPR016117">
    <property type="entry name" value="ArgJ-like_dom_sf"/>
</dbReference>
<evidence type="ECO:0000256" key="5">
    <source>
        <dbReference type="ARBA" id="ARBA00022679"/>
    </source>
</evidence>
<dbReference type="EMBL" id="LT629734">
    <property type="protein sequence ID" value="SDS49042.1"/>
    <property type="molecule type" value="Genomic_DNA"/>
</dbReference>
<evidence type="ECO:0000256" key="8">
    <source>
        <dbReference type="HAMAP-Rule" id="MF_01106"/>
    </source>
</evidence>
<dbReference type="Gene3D" id="3.10.20.340">
    <property type="entry name" value="ArgJ beta chain, C-terminal domain"/>
    <property type="match status" value="1"/>
</dbReference>